<evidence type="ECO:0000313" key="3">
    <source>
        <dbReference type="Proteomes" id="UP000198287"/>
    </source>
</evidence>
<dbReference type="Proteomes" id="UP000198287">
    <property type="component" value="Unassembled WGS sequence"/>
</dbReference>
<feature type="compositionally biased region" description="Basic residues" evidence="1">
    <location>
        <begin position="1"/>
        <end position="16"/>
    </location>
</feature>
<reference evidence="2 3" key="1">
    <citation type="submission" date="2015-12" db="EMBL/GenBank/DDBJ databases">
        <title>The genome of Folsomia candida.</title>
        <authorList>
            <person name="Faddeeva A."/>
            <person name="Derks M.F."/>
            <person name="Anvar Y."/>
            <person name="Smit S."/>
            <person name="Van Straalen N."/>
            <person name="Roelofs D."/>
        </authorList>
    </citation>
    <scope>NUCLEOTIDE SEQUENCE [LARGE SCALE GENOMIC DNA]</scope>
    <source>
        <strain evidence="2 3">VU population</strain>
        <tissue evidence="2">Whole body</tissue>
    </source>
</reference>
<protein>
    <submittedName>
        <fullName evidence="2">Uncharacterized protein</fullName>
    </submittedName>
</protein>
<feature type="region of interest" description="Disordered" evidence="1">
    <location>
        <begin position="1"/>
        <end position="36"/>
    </location>
</feature>
<organism evidence="2 3">
    <name type="scientific">Folsomia candida</name>
    <name type="common">Springtail</name>
    <dbReference type="NCBI Taxonomy" id="158441"/>
    <lineage>
        <taxon>Eukaryota</taxon>
        <taxon>Metazoa</taxon>
        <taxon>Ecdysozoa</taxon>
        <taxon>Arthropoda</taxon>
        <taxon>Hexapoda</taxon>
        <taxon>Collembola</taxon>
        <taxon>Entomobryomorpha</taxon>
        <taxon>Isotomoidea</taxon>
        <taxon>Isotomidae</taxon>
        <taxon>Proisotominae</taxon>
        <taxon>Folsomia</taxon>
    </lineage>
</organism>
<dbReference type="EMBL" id="LNIX01000027">
    <property type="protein sequence ID" value="OXA42174.1"/>
    <property type="molecule type" value="Genomic_DNA"/>
</dbReference>
<proteinExistence type="predicted"/>
<sequence>MEKNQKAKTRKRKPKSGRPPPPPRTPTASPEQPFIIPKIPEKLMFSEEMVPSTHKHWMDHVHKAKRRQRCWLHCQKKGEKELKRWEEEYGRNLTKRRNDALLHKRRESKFKRREREYQRKLIKHRYDALHALLNKIRETKNIKY</sequence>
<gene>
    <name evidence="2" type="ORF">Fcan01_23273</name>
</gene>
<accession>A0A226DBF4</accession>
<evidence type="ECO:0000313" key="2">
    <source>
        <dbReference type="EMBL" id="OXA42174.1"/>
    </source>
</evidence>
<dbReference type="AlphaFoldDB" id="A0A226DBF4"/>
<keyword evidence="3" id="KW-1185">Reference proteome</keyword>
<evidence type="ECO:0000256" key="1">
    <source>
        <dbReference type="SAM" id="MobiDB-lite"/>
    </source>
</evidence>
<comment type="caution">
    <text evidence="2">The sequence shown here is derived from an EMBL/GenBank/DDBJ whole genome shotgun (WGS) entry which is preliminary data.</text>
</comment>
<name>A0A226DBF4_FOLCA</name>